<evidence type="ECO:0000313" key="1">
    <source>
        <dbReference type="EMBL" id="KAB1209970.1"/>
    </source>
</evidence>
<dbReference type="InterPro" id="IPR022251">
    <property type="entry name" value="DUF3774_wound-induced"/>
</dbReference>
<dbReference type="OrthoDB" id="691528at2759"/>
<proteinExistence type="predicted"/>
<dbReference type="PANTHER" id="PTHR33090">
    <property type="entry name" value="DUF3774 DOMAIN PROTEIN-RELATED"/>
    <property type="match status" value="1"/>
</dbReference>
<organism evidence="1 2">
    <name type="scientific">Morella rubra</name>
    <name type="common">Chinese bayberry</name>
    <dbReference type="NCBI Taxonomy" id="262757"/>
    <lineage>
        <taxon>Eukaryota</taxon>
        <taxon>Viridiplantae</taxon>
        <taxon>Streptophyta</taxon>
        <taxon>Embryophyta</taxon>
        <taxon>Tracheophyta</taxon>
        <taxon>Spermatophyta</taxon>
        <taxon>Magnoliopsida</taxon>
        <taxon>eudicotyledons</taxon>
        <taxon>Gunneridae</taxon>
        <taxon>Pentapetalae</taxon>
        <taxon>rosids</taxon>
        <taxon>fabids</taxon>
        <taxon>Fagales</taxon>
        <taxon>Myricaceae</taxon>
        <taxon>Morella</taxon>
    </lineage>
</organism>
<dbReference type="Proteomes" id="UP000516437">
    <property type="component" value="Chromosome 6"/>
</dbReference>
<comment type="caution">
    <text evidence="1">The sequence shown here is derived from an EMBL/GenBank/DDBJ whole genome shotgun (WGS) entry which is preliminary data.</text>
</comment>
<name>A0A6A1VFV7_9ROSI</name>
<sequence length="76" mass="8567">MSSASKGWVVAASVGVMEALKDQGFCRWNYSIRSALQHTNNLLRSVPHTRKLSFPSFSVVSNQLREKKVRQSEESL</sequence>
<accession>A0A6A1VFV7</accession>
<dbReference type="Pfam" id="PF12609">
    <property type="entry name" value="DUF3774"/>
    <property type="match status" value="1"/>
</dbReference>
<dbReference type="AlphaFoldDB" id="A0A6A1VFV7"/>
<dbReference type="EMBL" id="RXIC02000024">
    <property type="protein sequence ID" value="KAB1209970.1"/>
    <property type="molecule type" value="Genomic_DNA"/>
</dbReference>
<keyword evidence="2" id="KW-1185">Reference proteome</keyword>
<reference evidence="1 2" key="1">
    <citation type="journal article" date="2019" name="Plant Biotechnol. J.">
        <title>The red bayberry genome and genetic basis of sex determination.</title>
        <authorList>
            <person name="Jia H.M."/>
            <person name="Jia H.J."/>
            <person name="Cai Q.L."/>
            <person name="Wang Y."/>
            <person name="Zhao H.B."/>
            <person name="Yang W.F."/>
            <person name="Wang G.Y."/>
            <person name="Li Y.H."/>
            <person name="Zhan D.L."/>
            <person name="Shen Y.T."/>
            <person name="Niu Q.F."/>
            <person name="Chang L."/>
            <person name="Qiu J."/>
            <person name="Zhao L."/>
            <person name="Xie H.B."/>
            <person name="Fu W.Y."/>
            <person name="Jin J."/>
            <person name="Li X.W."/>
            <person name="Jiao Y."/>
            <person name="Zhou C.C."/>
            <person name="Tu T."/>
            <person name="Chai C.Y."/>
            <person name="Gao J.L."/>
            <person name="Fan L.J."/>
            <person name="van de Weg E."/>
            <person name="Wang J.Y."/>
            <person name="Gao Z.S."/>
        </authorList>
    </citation>
    <scope>NUCLEOTIDE SEQUENCE [LARGE SCALE GENOMIC DNA]</scope>
    <source>
        <tissue evidence="1">Leaves</tissue>
    </source>
</reference>
<protein>
    <recommendedName>
        <fullName evidence="3">Wound-responsive family protein</fullName>
    </recommendedName>
</protein>
<evidence type="ECO:0008006" key="3">
    <source>
        <dbReference type="Google" id="ProtNLM"/>
    </source>
</evidence>
<gene>
    <name evidence="1" type="ORF">CJ030_MR6G020114</name>
</gene>
<evidence type="ECO:0000313" key="2">
    <source>
        <dbReference type="Proteomes" id="UP000516437"/>
    </source>
</evidence>